<dbReference type="InterPro" id="IPR000673">
    <property type="entry name" value="Sig_transdc_resp-reg_Me-estase"/>
</dbReference>
<comment type="PTM">
    <text evidence="3">Phosphorylated by CheA. Phosphorylation of the N-terminal regulatory domain activates the methylesterase activity.</text>
</comment>
<comment type="caution">
    <text evidence="8">The sequence shown here is derived from an EMBL/GenBank/DDBJ whole genome shotgun (WGS) entry which is preliminary data.</text>
</comment>
<dbReference type="GO" id="GO:0005737">
    <property type="term" value="C:cytoplasm"/>
    <property type="evidence" value="ECO:0007669"/>
    <property type="project" value="UniProtKB-SubCell"/>
</dbReference>
<comment type="domain">
    <text evidence="3">Contains a C-terminal catalytic domain, and an N-terminal region which modulates catalytic activity.</text>
</comment>
<dbReference type="PROSITE" id="PS50110">
    <property type="entry name" value="RESPONSE_REGULATORY"/>
    <property type="match status" value="1"/>
</dbReference>
<keyword evidence="1 3" id="KW-0378">Hydrolase</keyword>
<dbReference type="GO" id="GO:0050568">
    <property type="term" value="F:protein-glutamine glutaminase activity"/>
    <property type="evidence" value="ECO:0007669"/>
    <property type="project" value="UniProtKB-UniRule"/>
</dbReference>
<feature type="active site" evidence="3 4">
    <location>
        <position position="214"/>
    </location>
</feature>
<dbReference type="GO" id="GO:0008984">
    <property type="term" value="F:protein-glutamate methylesterase activity"/>
    <property type="evidence" value="ECO:0007669"/>
    <property type="project" value="UniProtKB-UniRule"/>
</dbReference>
<feature type="domain" description="CheB-type methylesterase" evidence="7">
    <location>
        <begin position="175"/>
        <end position="366"/>
    </location>
</feature>
<dbReference type="EC" id="3.5.1.44" evidence="3"/>
<comment type="subcellular location">
    <subcellularLocation>
        <location evidence="3">Cytoplasm</location>
    </subcellularLocation>
</comment>
<dbReference type="OrthoDB" id="9793421at2"/>
<evidence type="ECO:0000256" key="5">
    <source>
        <dbReference type="PROSITE-ProRule" id="PRU00169"/>
    </source>
</evidence>
<comment type="catalytic activity">
    <reaction evidence="3">
        <text>L-glutaminyl-[protein] + H2O = L-glutamyl-[protein] + NH4(+)</text>
        <dbReference type="Rhea" id="RHEA:16441"/>
        <dbReference type="Rhea" id="RHEA-COMP:10207"/>
        <dbReference type="Rhea" id="RHEA-COMP:10208"/>
        <dbReference type="ChEBI" id="CHEBI:15377"/>
        <dbReference type="ChEBI" id="CHEBI:28938"/>
        <dbReference type="ChEBI" id="CHEBI:29973"/>
        <dbReference type="ChEBI" id="CHEBI:30011"/>
        <dbReference type="EC" id="3.5.1.44"/>
    </reaction>
</comment>
<dbReference type="Pfam" id="PF00072">
    <property type="entry name" value="Response_reg"/>
    <property type="match status" value="1"/>
</dbReference>
<dbReference type="PIRSF" id="PIRSF000876">
    <property type="entry name" value="RR_chemtxs_CheB"/>
    <property type="match status" value="1"/>
</dbReference>
<dbReference type="AlphaFoldDB" id="A0A2N5GP22"/>
<dbReference type="EC" id="3.1.1.61" evidence="3"/>
<evidence type="ECO:0000259" key="6">
    <source>
        <dbReference type="PROSITE" id="PS50110"/>
    </source>
</evidence>
<dbReference type="InterPro" id="IPR035909">
    <property type="entry name" value="CheB_C"/>
</dbReference>
<dbReference type="SUPFAM" id="SSF52172">
    <property type="entry name" value="CheY-like"/>
    <property type="match status" value="1"/>
</dbReference>
<dbReference type="GO" id="GO:0000156">
    <property type="term" value="F:phosphorelay response regulator activity"/>
    <property type="evidence" value="ECO:0007669"/>
    <property type="project" value="InterPro"/>
</dbReference>
<dbReference type="EMBL" id="PGVD01000082">
    <property type="protein sequence ID" value="PLR89409.1"/>
    <property type="molecule type" value="Genomic_DNA"/>
</dbReference>
<dbReference type="SUPFAM" id="SSF52738">
    <property type="entry name" value="Methylesterase CheB, C-terminal domain"/>
    <property type="match status" value="1"/>
</dbReference>
<dbReference type="NCBIfam" id="NF001965">
    <property type="entry name" value="PRK00742.1"/>
    <property type="match status" value="1"/>
</dbReference>
<organism evidence="8 10">
    <name type="scientific">Bacillus canaveralius</name>
    <dbReference type="NCBI Taxonomy" id="1403243"/>
    <lineage>
        <taxon>Bacteria</taxon>
        <taxon>Bacillati</taxon>
        <taxon>Bacillota</taxon>
        <taxon>Bacilli</taxon>
        <taxon>Bacillales</taxon>
        <taxon>Bacillaceae</taxon>
        <taxon>Bacillus</taxon>
    </lineage>
</organism>
<evidence type="ECO:0000313" key="9">
    <source>
        <dbReference type="EMBL" id="PLR89409.1"/>
    </source>
</evidence>
<evidence type="ECO:0000256" key="2">
    <source>
        <dbReference type="ARBA" id="ARBA00048267"/>
    </source>
</evidence>
<feature type="domain" description="Response regulatory" evidence="6">
    <location>
        <begin position="5"/>
        <end position="122"/>
    </location>
</feature>
<reference evidence="9 11" key="2">
    <citation type="submission" date="2017-12" db="EMBL/GenBank/DDBJ databases">
        <title>Comparative Functional Genomics of Dry Heat Resistant strains isolated from the Viking Spacecraft.</title>
        <authorList>
            <person name="Seuylemezian A."/>
            <person name="Cooper K."/>
            <person name="Vaishampayan P."/>
        </authorList>
    </citation>
    <scope>NUCLEOTIDE SEQUENCE [LARGE SCALE GENOMIC DNA]</scope>
    <source>
        <strain evidence="9 11">ATCC 29669</strain>
    </source>
</reference>
<evidence type="ECO:0000313" key="10">
    <source>
        <dbReference type="Proteomes" id="UP000234951"/>
    </source>
</evidence>
<evidence type="ECO:0000313" key="11">
    <source>
        <dbReference type="Proteomes" id="UP000235114"/>
    </source>
</evidence>
<dbReference type="Proteomes" id="UP000234951">
    <property type="component" value="Unassembled WGS sequence"/>
</dbReference>
<dbReference type="EMBL" id="PGVA01000014">
    <property type="protein sequence ID" value="PLR84231.1"/>
    <property type="molecule type" value="Genomic_DNA"/>
</dbReference>
<comment type="function">
    <text evidence="3">Involved in chemotaxis. Part of a chemotaxis signal transduction system that modulates chemotaxis in response to various stimuli. Catalyzes the demethylation of specific methylglutamate residues introduced into the chemoreceptors (methyl-accepting chemotaxis proteins or MCP) by CheR. Also mediates the irreversible deamidation of specific glutamine residues to glutamic acid.</text>
</comment>
<evidence type="ECO:0000256" key="3">
    <source>
        <dbReference type="HAMAP-Rule" id="MF_00099"/>
    </source>
</evidence>
<feature type="active site" evidence="3 4">
    <location>
        <position position="310"/>
    </location>
</feature>
<dbReference type="NCBIfam" id="NF009206">
    <property type="entry name" value="PRK12555.1"/>
    <property type="match status" value="1"/>
</dbReference>
<dbReference type="PANTHER" id="PTHR42872">
    <property type="entry name" value="PROTEIN-GLUTAMATE METHYLESTERASE/PROTEIN-GLUTAMINE GLUTAMINASE"/>
    <property type="match status" value="1"/>
</dbReference>
<dbReference type="PROSITE" id="PS50122">
    <property type="entry name" value="CHEB"/>
    <property type="match status" value="1"/>
</dbReference>
<dbReference type="RefSeq" id="WP_101576639.1">
    <property type="nucleotide sequence ID" value="NZ_PGVA01000014.1"/>
</dbReference>
<feature type="active site" evidence="3 4">
    <location>
        <position position="187"/>
    </location>
</feature>
<comment type="similarity">
    <text evidence="3">Belongs to the CheB family.</text>
</comment>
<accession>A0A2N5GP22</accession>
<dbReference type="GO" id="GO:0006935">
    <property type="term" value="P:chemotaxis"/>
    <property type="evidence" value="ECO:0007669"/>
    <property type="project" value="UniProtKB-UniRule"/>
</dbReference>
<dbReference type="InterPro" id="IPR001789">
    <property type="entry name" value="Sig_transdc_resp-reg_receiver"/>
</dbReference>
<dbReference type="InterPro" id="IPR011006">
    <property type="entry name" value="CheY-like_superfamily"/>
</dbReference>
<dbReference type="Gene3D" id="3.40.50.180">
    <property type="entry name" value="Methylesterase CheB, C-terminal domain"/>
    <property type="match status" value="1"/>
</dbReference>
<dbReference type="Proteomes" id="UP000235114">
    <property type="component" value="Unassembled WGS sequence"/>
</dbReference>
<dbReference type="CDD" id="cd16432">
    <property type="entry name" value="CheB_Rec"/>
    <property type="match status" value="1"/>
</dbReference>
<keyword evidence="3" id="KW-0963">Cytoplasm</keyword>
<keyword evidence="11" id="KW-1185">Reference proteome</keyword>
<keyword evidence="3 4" id="KW-0145">Chemotaxis</keyword>
<evidence type="ECO:0000256" key="1">
    <source>
        <dbReference type="ARBA" id="ARBA00022801"/>
    </source>
</evidence>
<dbReference type="Pfam" id="PF01339">
    <property type="entry name" value="CheB_methylest"/>
    <property type="match status" value="1"/>
</dbReference>
<reference evidence="8 10" key="1">
    <citation type="submission" date="2017-11" db="EMBL/GenBank/DDBJ databases">
        <title>Comparitive Functional Genomics of Dry Heat Resistant strains isolated from the Viking Spacecraft.</title>
        <authorList>
            <person name="Seuylemezian A."/>
            <person name="Cooper K."/>
            <person name="Vaishampayan P."/>
        </authorList>
    </citation>
    <scope>NUCLEOTIDE SEQUENCE [LARGE SCALE GENOMIC DNA]</scope>
    <source>
        <strain evidence="8 10">M4.6</strain>
    </source>
</reference>
<evidence type="ECO:0000256" key="4">
    <source>
        <dbReference type="PROSITE-ProRule" id="PRU00050"/>
    </source>
</evidence>
<evidence type="ECO:0000313" key="8">
    <source>
        <dbReference type="EMBL" id="PLR84231.1"/>
    </source>
</evidence>
<dbReference type="SMART" id="SM00448">
    <property type="entry name" value="REC"/>
    <property type="match status" value="1"/>
</dbReference>
<proteinExistence type="inferred from homology"/>
<dbReference type="CDD" id="cd17541">
    <property type="entry name" value="REC_CheB-like"/>
    <property type="match status" value="1"/>
</dbReference>
<keyword evidence="3 5" id="KW-0597">Phosphoprotein</keyword>
<evidence type="ECO:0000259" key="7">
    <source>
        <dbReference type="PROSITE" id="PS50122"/>
    </source>
</evidence>
<dbReference type="Gene3D" id="3.40.50.2300">
    <property type="match status" value="1"/>
</dbReference>
<comment type="catalytic activity">
    <reaction evidence="2 3">
        <text>[protein]-L-glutamate 5-O-methyl ester + H2O = L-glutamyl-[protein] + methanol + H(+)</text>
        <dbReference type="Rhea" id="RHEA:23236"/>
        <dbReference type="Rhea" id="RHEA-COMP:10208"/>
        <dbReference type="Rhea" id="RHEA-COMP:10311"/>
        <dbReference type="ChEBI" id="CHEBI:15377"/>
        <dbReference type="ChEBI" id="CHEBI:15378"/>
        <dbReference type="ChEBI" id="CHEBI:17790"/>
        <dbReference type="ChEBI" id="CHEBI:29973"/>
        <dbReference type="ChEBI" id="CHEBI:82795"/>
        <dbReference type="EC" id="3.1.1.61"/>
    </reaction>
</comment>
<sequence>MEKINVLIVDDSAFMRKLIQDFLSESPRIHIAGTARNGEDAIKKIRALKPDVVTMDIEMPVMSGLEALQQIMKENPVPVVMLSSTTRDGAENTMLAMQYGAIDFIQKPSGSISLDLHKVKEDLIEKVLHASKANIKQAAKLSSSGNNSTHSVADYSKIELTGQDYRQSNRFSKWNQVGKKMICIGTSTGGPRALQQVLTRLPARIAAPILIVQHMPAGFTKSLASRLDSLSEIQVKEAEAGEIIRNGVAYIAPGGYHLKIKAVGTSLAVQLDQTAPHGGHRPSVDVLFESVSHITDYSKVAVIMTGMGSDGSMGLAALKKHGTVKAIAESQETSIVFGMPKAAIATKLVDEVQSIENIAETIMKYV</sequence>
<feature type="modified residue" description="4-aspartylphosphate" evidence="3 5">
    <location>
        <position position="56"/>
    </location>
</feature>
<dbReference type="PANTHER" id="PTHR42872:SF3">
    <property type="entry name" value="PROTEIN-GLUTAMATE METHYLESTERASE_PROTEIN-GLUTAMINE GLUTAMINASE 1"/>
    <property type="match status" value="1"/>
</dbReference>
<dbReference type="InterPro" id="IPR008248">
    <property type="entry name" value="CheB-like"/>
</dbReference>
<protein>
    <recommendedName>
        <fullName evidence="3">Protein-glutamate methylesterase/protein-glutamine glutaminase</fullName>
        <ecNumber evidence="3">3.1.1.61</ecNumber>
        <ecNumber evidence="3">3.5.1.44</ecNumber>
    </recommendedName>
</protein>
<name>A0A2N5GP22_9BACI</name>
<gene>
    <name evidence="3" type="primary">cheB</name>
    <name evidence="8" type="ORF">CU635_07950</name>
    <name evidence="9" type="ORF">CVD25_21150</name>
</gene>
<dbReference type="HAMAP" id="MF_00099">
    <property type="entry name" value="CheB_chemtxs"/>
    <property type="match status" value="1"/>
</dbReference>